<organism evidence="21 22">
    <name type="scientific">Venturia nashicola</name>
    <dbReference type="NCBI Taxonomy" id="86259"/>
    <lineage>
        <taxon>Eukaryota</taxon>
        <taxon>Fungi</taxon>
        <taxon>Dikarya</taxon>
        <taxon>Ascomycota</taxon>
        <taxon>Pezizomycotina</taxon>
        <taxon>Dothideomycetes</taxon>
        <taxon>Pleosporomycetidae</taxon>
        <taxon>Venturiales</taxon>
        <taxon>Venturiaceae</taxon>
        <taxon>Venturia</taxon>
    </lineage>
</organism>
<keyword evidence="14" id="KW-0862">Zinc</keyword>
<feature type="compositionally biased region" description="Polar residues" evidence="15">
    <location>
        <begin position="46"/>
        <end position="58"/>
    </location>
</feature>
<feature type="transmembrane region" description="Helical" evidence="16">
    <location>
        <begin position="1029"/>
        <end position="1052"/>
    </location>
</feature>
<dbReference type="Pfam" id="PF03188">
    <property type="entry name" value="Cytochrom_B561"/>
    <property type="match status" value="1"/>
</dbReference>
<comment type="subcellular location">
    <subcellularLocation>
        <location evidence="2">Membrane</location>
    </subcellularLocation>
    <subcellularLocation>
        <location evidence="1">Nucleus</location>
    </subcellularLocation>
</comment>
<dbReference type="GO" id="GO:0016020">
    <property type="term" value="C:membrane"/>
    <property type="evidence" value="ECO:0007669"/>
    <property type="project" value="UniProtKB-SubCell"/>
</dbReference>
<evidence type="ECO:0000256" key="4">
    <source>
        <dbReference type="ARBA" id="ARBA00022679"/>
    </source>
</evidence>
<evidence type="ECO:0000256" key="6">
    <source>
        <dbReference type="ARBA" id="ARBA00022723"/>
    </source>
</evidence>
<evidence type="ECO:0000259" key="19">
    <source>
        <dbReference type="PROSITE" id="PS50939"/>
    </source>
</evidence>
<evidence type="ECO:0000256" key="1">
    <source>
        <dbReference type="ARBA" id="ARBA00004123"/>
    </source>
</evidence>
<evidence type="ECO:0000256" key="8">
    <source>
        <dbReference type="ARBA" id="ARBA00022801"/>
    </source>
</evidence>
<dbReference type="Proteomes" id="UP000298493">
    <property type="component" value="Unassembled WGS sequence"/>
</dbReference>
<evidence type="ECO:0000259" key="20">
    <source>
        <dbReference type="PROSITE" id="PS51907"/>
    </source>
</evidence>
<name>A0A4Z1NP21_9PEZI</name>
<feature type="compositionally biased region" description="Basic and acidic residues" evidence="15">
    <location>
        <begin position="72"/>
        <end position="85"/>
    </location>
</feature>
<evidence type="ECO:0000256" key="14">
    <source>
        <dbReference type="PROSITE-ProRule" id="PRU00042"/>
    </source>
</evidence>
<keyword evidence="10 16" id="KW-1133">Transmembrane helix</keyword>
<keyword evidence="12" id="KW-0234">DNA repair</keyword>
<dbReference type="InterPro" id="IPR015920">
    <property type="entry name" value="Cellobiose_DH-like_cyt"/>
</dbReference>
<feature type="domain" description="C2H2-type" evidence="17">
    <location>
        <begin position="9"/>
        <end position="38"/>
    </location>
</feature>
<evidence type="ECO:0000256" key="16">
    <source>
        <dbReference type="SAM" id="Phobius"/>
    </source>
</evidence>
<keyword evidence="22" id="KW-1185">Reference proteome</keyword>
<evidence type="ECO:0000256" key="9">
    <source>
        <dbReference type="ARBA" id="ARBA00022982"/>
    </source>
</evidence>
<evidence type="ECO:0000256" key="5">
    <source>
        <dbReference type="ARBA" id="ARBA00022692"/>
    </source>
</evidence>
<reference evidence="21 22" key="1">
    <citation type="submission" date="2019-04" db="EMBL/GenBank/DDBJ databases">
        <title>High contiguity whole genome sequence and gene annotation resource for two Venturia nashicola isolates.</title>
        <authorList>
            <person name="Prokchorchik M."/>
            <person name="Won K."/>
            <person name="Lee Y."/>
            <person name="Choi E.D."/>
            <person name="Segonzac C."/>
            <person name="Sohn K.H."/>
        </authorList>
    </citation>
    <scope>NUCLEOTIDE SEQUENCE [LARGE SCALE GENOMIC DNA]</scope>
    <source>
        <strain evidence="21 22">PRI2</strain>
    </source>
</reference>
<dbReference type="SUPFAM" id="SSF49344">
    <property type="entry name" value="CBD9-like"/>
    <property type="match status" value="1"/>
</dbReference>
<evidence type="ECO:0000313" key="21">
    <source>
        <dbReference type="EMBL" id="TID15976.1"/>
    </source>
</evidence>
<evidence type="ECO:0000259" key="18">
    <source>
        <dbReference type="PROSITE" id="PS50836"/>
    </source>
</evidence>
<keyword evidence="8" id="KW-0378">Hydrolase</keyword>
<evidence type="ECO:0000256" key="12">
    <source>
        <dbReference type="ARBA" id="ARBA00023204"/>
    </source>
</evidence>
<keyword evidence="21" id="KW-0418">Kinase</keyword>
<dbReference type="PROSITE" id="PS50836">
    <property type="entry name" value="DOMON"/>
    <property type="match status" value="1"/>
</dbReference>
<dbReference type="PROSITE" id="PS51907">
    <property type="entry name" value="ZF_UBZ3"/>
    <property type="match status" value="1"/>
</dbReference>
<dbReference type="EMBL" id="SNSC02000019">
    <property type="protein sequence ID" value="TID15976.1"/>
    <property type="molecule type" value="Genomic_DNA"/>
</dbReference>
<keyword evidence="13" id="KW-0539">Nucleus</keyword>
<dbReference type="InterPro" id="IPR005018">
    <property type="entry name" value="DOMON_domain"/>
</dbReference>
<evidence type="ECO:0000256" key="11">
    <source>
        <dbReference type="ARBA" id="ARBA00023136"/>
    </source>
</evidence>
<dbReference type="PANTHER" id="PTHR47797:SF3">
    <property type="entry name" value="CYTOCHROME B561 DOMAIN-CONTAINING PROTEIN"/>
    <property type="match status" value="1"/>
</dbReference>
<feature type="transmembrane region" description="Helical" evidence="16">
    <location>
        <begin position="899"/>
        <end position="920"/>
    </location>
</feature>
<dbReference type="InterPro" id="IPR006593">
    <property type="entry name" value="Cyt_b561/ferric_Rdtase_TM"/>
</dbReference>
<feature type="domain" description="DOMON" evidence="18">
    <location>
        <begin position="709"/>
        <end position="834"/>
    </location>
</feature>
<feature type="transmembrane region" description="Helical" evidence="16">
    <location>
        <begin position="963"/>
        <end position="981"/>
    </location>
</feature>
<keyword evidence="14" id="KW-0863">Zinc-finger</keyword>
<dbReference type="PROSITE" id="PS00028">
    <property type="entry name" value="ZINC_FINGER_C2H2_1"/>
    <property type="match status" value="1"/>
</dbReference>
<dbReference type="Gene3D" id="3.90.70.130">
    <property type="match status" value="1"/>
</dbReference>
<dbReference type="CDD" id="cd09630">
    <property type="entry name" value="CDH_like_cytochrome"/>
    <property type="match status" value="1"/>
</dbReference>
<dbReference type="SMART" id="SM00664">
    <property type="entry name" value="DoH"/>
    <property type="match status" value="1"/>
</dbReference>
<dbReference type="InterPro" id="IPR012462">
    <property type="entry name" value="UFSP1/2_DUB_cat"/>
</dbReference>
<feature type="compositionally biased region" description="Pro residues" evidence="15">
    <location>
        <begin position="61"/>
        <end position="71"/>
    </location>
</feature>
<dbReference type="InterPro" id="IPR041298">
    <property type="entry name" value="UBZ3"/>
</dbReference>
<dbReference type="Pfam" id="PF07910">
    <property type="entry name" value="Peptidase_C78"/>
    <property type="match status" value="1"/>
</dbReference>
<dbReference type="Gene3D" id="2.60.40.1210">
    <property type="entry name" value="Cellobiose dehydrogenase, cytochrome domain"/>
    <property type="match status" value="1"/>
</dbReference>
<protein>
    <submittedName>
        <fullName evidence="21">Serine/threonine-protein kinase</fullName>
    </submittedName>
</protein>
<dbReference type="InterPro" id="IPR013087">
    <property type="entry name" value="Znf_C2H2_type"/>
</dbReference>
<evidence type="ECO:0000256" key="13">
    <source>
        <dbReference type="ARBA" id="ARBA00023242"/>
    </source>
</evidence>
<evidence type="ECO:0000256" key="2">
    <source>
        <dbReference type="ARBA" id="ARBA00004370"/>
    </source>
</evidence>
<dbReference type="GO" id="GO:0016301">
    <property type="term" value="F:kinase activity"/>
    <property type="evidence" value="ECO:0007669"/>
    <property type="project" value="UniProtKB-KW"/>
</dbReference>
<feature type="region of interest" description="Disordered" evidence="15">
    <location>
        <begin position="39"/>
        <end position="91"/>
    </location>
</feature>
<dbReference type="STRING" id="86259.A0A4Z1NP21"/>
<keyword evidence="9" id="KW-0249">Electron transport</keyword>
<keyword evidence="6" id="KW-0479">Metal-binding</keyword>
<dbReference type="GO" id="GO:0005634">
    <property type="term" value="C:nucleus"/>
    <property type="evidence" value="ECO:0007669"/>
    <property type="project" value="UniProtKB-SubCell"/>
</dbReference>
<evidence type="ECO:0000256" key="3">
    <source>
        <dbReference type="ARBA" id="ARBA00022448"/>
    </source>
</evidence>
<keyword evidence="3" id="KW-0813">Transport</keyword>
<feature type="domain" description="UBZ3-type" evidence="20">
    <location>
        <begin position="85"/>
        <end position="121"/>
    </location>
</feature>
<keyword evidence="5 16" id="KW-0812">Transmembrane</keyword>
<dbReference type="PROSITE" id="PS50939">
    <property type="entry name" value="CYTOCHROME_B561"/>
    <property type="match status" value="1"/>
</dbReference>
<evidence type="ECO:0000259" key="17">
    <source>
        <dbReference type="PROSITE" id="PS50157"/>
    </source>
</evidence>
<dbReference type="GO" id="GO:0008270">
    <property type="term" value="F:zinc ion binding"/>
    <property type="evidence" value="ECO:0007669"/>
    <property type="project" value="UniProtKB-KW"/>
</dbReference>
<keyword evidence="4" id="KW-0808">Transferase</keyword>
<comment type="caution">
    <text evidence="21">The sequence shown here is derived from an EMBL/GenBank/DDBJ whole genome shotgun (WGS) entry which is preliminary data.</text>
</comment>
<evidence type="ECO:0000256" key="15">
    <source>
        <dbReference type="SAM" id="MobiDB-lite"/>
    </source>
</evidence>
<dbReference type="GO" id="GO:0006281">
    <property type="term" value="P:DNA repair"/>
    <property type="evidence" value="ECO:0007669"/>
    <property type="project" value="UniProtKB-KW"/>
</dbReference>
<sequence length="1119" mass="125518">MDIYRPGHLDCLFDCGLSFSSLETLHLHIELDHREDNDVSPFLARPTTSPVASSSRDTNVPPLPTRPPPRVPIHEEELQGSRDSEAEPFTLCPEPHCGEQILLIELNEHLDLHEAESLIDEGSISTPDSNRDQSQTIYSSLSMPSESGQTYFSTDVSPALLRKMDRRPTDGTSPRVGLGRKFLSIIGMEKKEHSRPSHGASKKNIPRLSKDILGPYAHETQMPKSLYQRLKDGPKITRTKKISRQGGLVVHESVDGETPGVLPILKRLIEHDHRVGKAFLCHPSVTQIGKFHWEGGFCGYRNAQMQISYMQHAKHPSSIFFPGRTPGILELQDHIEQAWDNGRHPYARQEVGKLKGTRKWIGTLEVHAIYQNLDIPCEVHQFSDSTTTFADESLLDWVQAYFESAAMPDKKKVQCTLKPPVYLQRPGHSLTIVGLEIMRDGTRNLLVFDPMYQAPKLMREMVDAGPRRIVNAHHSTSPDVYAFFDVSTCHYEVYRTDAFHDMFPWYLCGAKFDADLARFERQTVMPGAMDASLWRGFCVPQAFSRWVPGADGAIETTKLSYDDWKLPKAAETYECDYWNSETSVLNTSGLDYSYVTLPNTADTNGPECWEFDESWMDTNGIASPCCPEFEQLKEELLDCGYDLPSYPELRSLRKEFLRCGSGGPVQPPPVQEFMEEFVSPQESNRDGWACLKAEYMNEFVPGLHDGGDGNFVFTISVNPDTEDMWFRLSAPSMYSWVAVGSGTSMEGSNMIVAYEGAKDNTVTVSSRKATGRNEPSYMESYGLQSVKSTVEDDPHGGDSSIYDDTYFINGFVPEGATKFNINPNALQNFIFAVGPQGHEPRTDAKDGPLRRHAFYGSFQLDMKQAHGTEMPLLGIEAAGTTSRTPSFNKDREYRSSGHAFVMGLTFAIIFPLGVFFLRILEKVSLHIYAQTFGLFLVIIGVFSGFVVSRSYNRSKNFSSPHQIIGLVIFLLILVQWTFGFLHHRTYLKTQTPTWMIKPHKFILGPLIMVLGLVNVALGFRFAVAGQDNLYYVPLVITVTLLMAVAFGAKTFLAKKRTNRSVPFSGSMPGNEPYAQPAPAYEVTRPYVDGYDGTRSDIQLGHMGDPPIYSQQPQKPATFL</sequence>
<dbReference type="PANTHER" id="PTHR47797">
    <property type="entry name" value="DEHYDROGENASE, PUTATIVE (AFU_ORTHOLOGUE AFUA_8G05805)-RELATED"/>
    <property type="match status" value="1"/>
</dbReference>
<feature type="transmembrane region" description="Helical" evidence="16">
    <location>
        <begin position="1001"/>
        <end position="1023"/>
    </location>
</feature>
<dbReference type="Pfam" id="PF16010">
    <property type="entry name" value="CDH-cyt"/>
    <property type="match status" value="1"/>
</dbReference>
<dbReference type="AlphaFoldDB" id="A0A4Z1NP21"/>
<evidence type="ECO:0000256" key="7">
    <source>
        <dbReference type="ARBA" id="ARBA00022763"/>
    </source>
</evidence>
<dbReference type="Gene3D" id="1.20.120.1770">
    <property type="match status" value="1"/>
</dbReference>
<proteinExistence type="predicted"/>
<gene>
    <name evidence="21" type="ORF">E6O75_ATG09034</name>
</gene>
<evidence type="ECO:0000313" key="22">
    <source>
        <dbReference type="Proteomes" id="UP000298493"/>
    </source>
</evidence>
<evidence type="ECO:0000256" key="10">
    <source>
        <dbReference type="ARBA" id="ARBA00022989"/>
    </source>
</evidence>
<feature type="transmembrane region" description="Helical" evidence="16">
    <location>
        <begin position="932"/>
        <end position="951"/>
    </location>
</feature>
<keyword evidence="7" id="KW-0227">DNA damage</keyword>
<accession>A0A4Z1NP21</accession>
<keyword evidence="11 16" id="KW-0472">Membrane</keyword>
<dbReference type="CDD" id="cd08760">
    <property type="entry name" value="Cyt_b561_FRRS1_like"/>
    <property type="match status" value="1"/>
</dbReference>
<dbReference type="SMART" id="SM00665">
    <property type="entry name" value="B561"/>
    <property type="match status" value="1"/>
</dbReference>
<feature type="domain" description="Cytochrome b561" evidence="19">
    <location>
        <begin position="857"/>
        <end position="1055"/>
    </location>
</feature>
<dbReference type="PROSITE" id="PS50157">
    <property type="entry name" value="ZINC_FINGER_C2H2_2"/>
    <property type="match status" value="1"/>
</dbReference>
<dbReference type="GO" id="GO:0016787">
    <property type="term" value="F:hydrolase activity"/>
    <property type="evidence" value="ECO:0007669"/>
    <property type="project" value="UniProtKB-KW"/>
</dbReference>